<proteinExistence type="predicted"/>
<dbReference type="InterPro" id="IPR051462">
    <property type="entry name" value="CBS_domain-containing"/>
</dbReference>
<accession>A0A3B1A462</accession>
<evidence type="ECO:0000259" key="2">
    <source>
        <dbReference type="PROSITE" id="PS51371"/>
    </source>
</evidence>
<name>A0A3B1A462_9ZZZZ</name>
<dbReference type="EMBL" id="UOFT01000029">
    <property type="protein sequence ID" value="VAW92979.1"/>
    <property type="molecule type" value="Genomic_DNA"/>
</dbReference>
<organism evidence="3">
    <name type="scientific">hydrothermal vent metagenome</name>
    <dbReference type="NCBI Taxonomy" id="652676"/>
    <lineage>
        <taxon>unclassified sequences</taxon>
        <taxon>metagenomes</taxon>
        <taxon>ecological metagenomes</taxon>
    </lineage>
</organism>
<dbReference type="InterPro" id="IPR046342">
    <property type="entry name" value="CBS_dom_sf"/>
</dbReference>
<gene>
    <name evidence="3" type="ORF">MNBD_GAMMA23-808</name>
</gene>
<dbReference type="PANTHER" id="PTHR48108:SF26">
    <property type="entry name" value="CBS DOMAIN-CONTAINING PROTEIN DDB_G0289609"/>
    <property type="match status" value="1"/>
</dbReference>
<dbReference type="PANTHER" id="PTHR48108">
    <property type="entry name" value="CBS DOMAIN-CONTAINING PROTEIN CBSX2, CHLOROPLASTIC"/>
    <property type="match status" value="1"/>
</dbReference>
<evidence type="ECO:0000313" key="3">
    <source>
        <dbReference type="EMBL" id="VAW92979.1"/>
    </source>
</evidence>
<reference evidence="3" key="1">
    <citation type="submission" date="2018-06" db="EMBL/GenBank/DDBJ databases">
        <authorList>
            <person name="Zhirakovskaya E."/>
        </authorList>
    </citation>
    <scope>NUCLEOTIDE SEQUENCE</scope>
</reference>
<dbReference type="CDD" id="cd04584">
    <property type="entry name" value="CBS_pair_AcuB_like"/>
    <property type="match status" value="1"/>
</dbReference>
<dbReference type="SUPFAM" id="SSF54631">
    <property type="entry name" value="CBS-domain pair"/>
    <property type="match status" value="1"/>
</dbReference>
<dbReference type="Pfam" id="PF00571">
    <property type="entry name" value="CBS"/>
    <property type="match status" value="2"/>
</dbReference>
<feature type="domain" description="CBS" evidence="2">
    <location>
        <begin position="139"/>
        <end position="196"/>
    </location>
</feature>
<sequence>MPMVRLFNKKTIKKAHNVDPSRIETTIHDSDNIQAAWHSGIAMQSYHNIDQLSENNEQLIASQIMTSNVVTLKQNDSVTDAIRLLKAKKIRHIPIITKKGTVEGILSERDILHYLSATNEDYTHTKLPARLNEKISHLMKQEVLTASVDTDVRHIARLFVEQHIGAMPIVTDGKIIGLITRSDVLGAVMRYFILELWA</sequence>
<dbReference type="PROSITE" id="PS51371">
    <property type="entry name" value="CBS"/>
    <property type="match status" value="2"/>
</dbReference>
<feature type="domain" description="CBS" evidence="2">
    <location>
        <begin position="65"/>
        <end position="122"/>
    </location>
</feature>
<dbReference type="Gene3D" id="3.10.580.10">
    <property type="entry name" value="CBS-domain"/>
    <property type="match status" value="1"/>
</dbReference>
<dbReference type="InterPro" id="IPR000644">
    <property type="entry name" value="CBS_dom"/>
</dbReference>
<dbReference type="SMART" id="SM00116">
    <property type="entry name" value="CBS"/>
    <property type="match status" value="2"/>
</dbReference>
<evidence type="ECO:0000256" key="1">
    <source>
        <dbReference type="ARBA" id="ARBA00022737"/>
    </source>
</evidence>
<dbReference type="AlphaFoldDB" id="A0A3B1A462"/>
<protein>
    <recommendedName>
        <fullName evidence="2">CBS domain-containing protein</fullName>
    </recommendedName>
</protein>
<keyword evidence="1" id="KW-0677">Repeat</keyword>